<feature type="binding site" evidence="7">
    <location>
        <begin position="183"/>
        <end position="186"/>
    </location>
    <ligand>
        <name>ATP</name>
        <dbReference type="ChEBI" id="CHEBI:30616"/>
    </ligand>
</feature>
<dbReference type="Pfam" id="PF02222">
    <property type="entry name" value="ATP-grasp"/>
    <property type="match status" value="1"/>
</dbReference>
<dbReference type="EMBL" id="JAGPXB010000001">
    <property type="protein sequence ID" value="MBQ0907169.1"/>
    <property type="molecule type" value="Genomic_DNA"/>
</dbReference>
<evidence type="ECO:0000259" key="8">
    <source>
        <dbReference type="PROSITE" id="PS50975"/>
    </source>
</evidence>
<feature type="domain" description="ATP-grasp" evidence="8">
    <location>
        <begin position="107"/>
        <end position="298"/>
    </location>
</feature>
<keyword evidence="2 7" id="KW-0479">Metal-binding</keyword>
<dbReference type="Pfam" id="PF21244">
    <property type="entry name" value="PurT_C"/>
    <property type="match status" value="1"/>
</dbReference>
<dbReference type="InterPro" id="IPR011054">
    <property type="entry name" value="Rudment_hybrid_motif"/>
</dbReference>
<keyword evidence="4 7" id="KW-0658">Purine biosynthesis</keyword>
<evidence type="ECO:0000256" key="3">
    <source>
        <dbReference type="ARBA" id="ARBA00022741"/>
    </source>
</evidence>
<name>A0ABS5CZH1_9FLAO</name>
<evidence type="ECO:0000313" key="10">
    <source>
        <dbReference type="Proteomes" id="UP000679008"/>
    </source>
</evidence>
<protein>
    <recommendedName>
        <fullName evidence="7">Formate-dependent phosphoribosylglycinamide formyltransferase</fullName>
        <ecNumber evidence="7">6.3.1.21</ecNumber>
    </recommendedName>
    <alternativeName>
        <fullName evidence="7">5'-phosphoribosylglycinamide transformylase 2</fullName>
    </alternativeName>
    <alternativeName>
        <fullName evidence="7">Formate-dependent GAR transformylase</fullName>
    </alternativeName>
    <alternativeName>
        <fullName evidence="7">GAR transformylase 2</fullName>
        <shortName evidence="7">GART 2</shortName>
    </alternativeName>
    <alternativeName>
        <fullName evidence="7">Non-folate glycinamide ribonucleotide transformylase</fullName>
    </alternativeName>
    <alternativeName>
        <fullName evidence="7">Phosphoribosylglycinamide formyltransferase 2</fullName>
    </alternativeName>
</protein>
<keyword evidence="5 7" id="KW-0067">ATP-binding</keyword>
<comment type="caution">
    <text evidence="9">The sequence shown here is derived from an EMBL/GenBank/DDBJ whole genome shotgun (WGS) entry which is preliminary data.</text>
</comment>
<evidence type="ECO:0000256" key="2">
    <source>
        <dbReference type="ARBA" id="ARBA00022723"/>
    </source>
</evidence>
<feature type="binding site" evidence="7">
    <location>
        <position position="143"/>
    </location>
    <ligand>
        <name>ATP</name>
        <dbReference type="ChEBI" id="CHEBI:30616"/>
    </ligand>
</feature>
<dbReference type="SUPFAM" id="SSF56059">
    <property type="entry name" value="Glutathione synthetase ATP-binding domain-like"/>
    <property type="match status" value="1"/>
</dbReference>
<feature type="binding site" evidence="7">
    <location>
        <position position="256"/>
    </location>
    <ligand>
        <name>Mg(2+)</name>
        <dbReference type="ChEBI" id="CHEBI:18420"/>
    </ligand>
</feature>
<sequence>MKILLLGSGELGKEFVIAAQRIGQTVIAVDSYENAPAMQVAHGFEVINMLDGEALDRIVAKHQPDFIVPEIEAIRTERFYDYEKQGITVVPSAKAANFTMNRKAIRDLAAKDLGLKTANYRYATTAEELTKAVAEVGMPCVVKPLMSSSGKGQSTIKTSDDILKAWQYAVDGSRGDVVEVIVEAFVKFNSEITLLTVTQNNNPTLFCAPIGHRQERGDYQESWQPALISDKDLYEAQDMAEKVTEALGGAGLFGVEFFLADDGVYFSELSPRPHDTGMVTLAGTQNFNEFELHLRAILSLPIFEIKLEKVGASAVILASENSENPSFTGIEKIAGLSKTDFRIFGKPTSRPYRRMGVALVNDSLETPIDIVVEKAKKAASLITVHP</sequence>
<dbReference type="Gene3D" id="3.30.470.20">
    <property type="entry name" value="ATP-grasp fold, B domain"/>
    <property type="match status" value="1"/>
</dbReference>
<dbReference type="Pfam" id="PF22660">
    <property type="entry name" value="RS_preATP-grasp-like"/>
    <property type="match status" value="1"/>
</dbReference>
<dbReference type="GO" id="GO:0016740">
    <property type="term" value="F:transferase activity"/>
    <property type="evidence" value="ECO:0007669"/>
    <property type="project" value="UniProtKB-KW"/>
</dbReference>
<feature type="binding site" evidence="7">
    <location>
        <position position="70"/>
    </location>
    <ligand>
        <name>N(1)-(5-phospho-beta-D-ribosyl)glycinamide</name>
        <dbReference type="ChEBI" id="CHEBI:143788"/>
    </ligand>
</feature>
<evidence type="ECO:0000256" key="5">
    <source>
        <dbReference type="ARBA" id="ARBA00022840"/>
    </source>
</evidence>
<comment type="pathway">
    <text evidence="7">Purine metabolism; IMP biosynthesis via de novo pathway; N(2)-formyl-N(1)-(5-phospho-D-ribosyl)glycinamide from N(1)-(5-phospho-D-ribosyl)glycinamide (formate route): step 1/1.</text>
</comment>
<comment type="similarity">
    <text evidence="7">Belongs to the PurK/PurT family.</text>
</comment>
<reference evidence="9 10" key="1">
    <citation type="submission" date="2021-04" db="EMBL/GenBank/DDBJ databases">
        <title>Description of novel Flavobacterium sp. F-328.</title>
        <authorList>
            <person name="Saticioglu I.B."/>
        </authorList>
    </citation>
    <scope>NUCLEOTIDE SEQUENCE [LARGE SCALE GENOMIC DNA]</scope>
    <source>
        <strain evidence="9 10">F-328</strain>
    </source>
</reference>
<dbReference type="InterPro" id="IPR048740">
    <property type="entry name" value="PurT_C"/>
</dbReference>
<dbReference type="PANTHER" id="PTHR43055">
    <property type="entry name" value="FORMATE-DEPENDENT PHOSPHORIBOSYLGLYCINAMIDE FORMYLTRANSFERASE"/>
    <property type="match status" value="1"/>
</dbReference>
<dbReference type="InterPro" id="IPR013815">
    <property type="entry name" value="ATP_grasp_subdomain_1"/>
</dbReference>
<dbReference type="Gene3D" id="3.30.1490.20">
    <property type="entry name" value="ATP-grasp fold, A domain"/>
    <property type="match status" value="1"/>
</dbReference>
<dbReference type="PANTHER" id="PTHR43055:SF1">
    <property type="entry name" value="FORMATE-DEPENDENT PHOSPHORIBOSYLGLYCINAMIDE FORMYLTRANSFERASE"/>
    <property type="match status" value="1"/>
</dbReference>
<evidence type="ECO:0000256" key="7">
    <source>
        <dbReference type="HAMAP-Rule" id="MF_01643"/>
    </source>
</evidence>
<feature type="binding site" evidence="7">
    <location>
        <position position="191"/>
    </location>
    <ligand>
        <name>ATP</name>
        <dbReference type="ChEBI" id="CHEBI:30616"/>
    </ligand>
</feature>
<accession>A0ABS5CZH1</accession>
<comment type="subunit">
    <text evidence="7">Homodimer.</text>
</comment>
<feature type="binding site" evidence="7">
    <location>
        <position position="275"/>
    </location>
    <ligand>
        <name>N(1)-(5-phospho-beta-D-ribosyl)glycinamide</name>
        <dbReference type="ChEBI" id="CHEBI:143788"/>
    </ligand>
</feature>
<keyword evidence="10" id="KW-1185">Reference proteome</keyword>
<dbReference type="EC" id="6.3.1.21" evidence="7"/>
<feature type="binding site" evidence="7">
    <location>
        <begin position="10"/>
        <end position="11"/>
    </location>
    <ligand>
        <name>N(1)-(5-phospho-beta-D-ribosyl)glycinamide</name>
        <dbReference type="ChEBI" id="CHEBI:143788"/>
    </ligand>
</feature>
<dbReference type="Gene3D" id="3.40.50.20">
    <property type="match status" value="1"/>
</dbReference>
<evidence type="ECO:0000256" key="4">
    <source>
        <dbReference type="ARBA" id="ARBA00022755"/>
    </source>
</evidence>
<proteinExistence type="inferred from homology"/>
<dbReference type="InterPro" id="IPR016185">
    <property type="entry name" value="PreATP-grasp_dom_sf"/>
</dbReference>
<dbReference type="InterPro" id="IPR003135">
    <property type="entry name" value="ATP-grasp_carboxylate-amine"/>
</dbReference>
<keyword evidence="9" id="KW-0808">Transferase</keyword>
<gene>
    <name evidence="7 9" type="primary">purT</name>
    <name evidence="9" type="ORF">KBJ98_00460</name>
</gene>
<comment type="function">
    <text evidence="7">Involved in the de novo purine biosynthesis. Catalyzes the transfer of formate to 5-phospho-ribosyl-glycinamide (GAR), producing 5-phospho-ribosyl-N-formylglycinamide (FGAR). Formate is provided by PurU via hydrolysis of 10-formyl-tetrahydrofolate.</text>
</comment>
<dbReference type="InterPro" id="IPR011761">
    <property type="entry name" value="ATP-grasp"/>
</dbReference>
<keyword evidence="6 7" id="KW-0460">Magnesium</keyword>
<feature type="binding site" evidence="7">
    <location>
        <position position="268"/>
    </location>
    <ligand>
        <name>Mg(2+)</name>
        <dbReference type="ChEBI" id="CHEBI:18420"/>
    </ligand>
</feature>
<dbReference type="HAMAP" id="MF_01643">
    <property type="entry name" value="PurT"/>
    <property type="match status" value="1"/>
</dbReference>
<dbReference type="PROSITE" id="PS50975">
    <property type="entry name" value="ATP_GRASP"/>
    <property type="match status" value="1"/>
</dbReference>
<keyword evidence="1 7" id="KW-0436">Ligase</keyword>
<feature type="binding site" evidence="7">
    <location>
        <begin position="353"/>
        <end position="354"/>
    </location>
    <ligand>
        <name>N(1)-(5-phospho-beta-D-ribosyl)glycinamide</name>
        <dbReference type="ChEBI" id="CHEBI:143788"/>
    </ligand>
</feature>
<dbReference type="NCBIfam" id="NF006766">
    <property type="entry name" value="PRK09288.1"/>
    <property type="match status" value="1"/>
</dbReference>
<feature type="binding site" evidence="7">
    <location>
        <position position="102"/>
    </location>
    <ligand>
        <name>ATP</name>
        <dbReference type="ChEBI" id="CHEBI:30616"/>
    </ligand>
</feature>
<evidence type="ECO:0000256" key="6">
    <source>
        <dbReference type="ARBA" id="ARBA00022842"/>
    </source>
</evidence>
<dbReference type="SUPFAM" id="SSF52440">
    <property type="entry name" value="PreATP-grasp domain"/>
    <property type="match status" value="1"/>
</dbReference>
<feature type="binding site" evidence="7">
    <location>
        <begin position="148"/>
        <end position="153"/>
    </location>
    <ligand>
        <name>ATP</name>
        <dbReference type="ChEBI" id="CHEBI:30616"/>
    </ligand>
</feature>
<evidence type="ECO:0000313" key="9">
    <source>
        <dbReference type="EMBL" id="MBQ0907169.1"/>
    </source>
</evidence>
<dbReference type="NCBIfam" id="TIGR01142">
    <property type="entry name" value="purT"/>
    <property type="match status" value="1"/>
</dbReference>
<organism evidence="9 10">
    <name type="scientific">Flavobacterium erciyesense</name>
    <dbReference type="NCBI Taxonomy" id="2825842"/>
    <lineage>
        <taxon>Bacteria</taxon>
        <taxon>Pseudomonadati</taxon>
        <taxon>Bacteroidota</taxon>
        <taxon>Flavobacteriia</taxon>
        <taxon>Flavobacteriales</taxon>
        <taxon>Flavobacteriaceae</taxon>
        <taxon>Flavobacterium</taxon>
    </lineage>
</organism>
<dbReference type="InterPro" id="IPR054350">
    <property type="entry name" value="PurT/PurK_preATP-grasp"/>
</dbReference>
<dbReference type="InterPro" id="IPR005862">
    <property type="entry name" value="PurT"/>
</dbReference>
<dbReference type="Proteomes" id="UP000679008">
    <property type="component" value="Unassembled WGS sequence"/>
</dbReference>
<comment type="catalytic activity">
    <reaction evidence="7">
        <text>N(1)-(5-phospho-beta-D-ribosyl)glycinamide + formate + ATP = N(2)-formyl-N(1)-(5-phospho-beta-D-ribosyl)glycinamide + ADP + phosphate + H(+)</text>
        <dbReference type="Rhea" id="RHEA:24829"/>
        <dbReference type="ChEBI" id="CHEBI:15378"/>
        <dbReference type="ChEBI" id="CHEBI:15740"/>
        <dbReference type="ChEBI" id="CHEBI:30616"/>
        <dbReference type="ChEBI" id="CHEBI:43474"/>
        <dbReference type="ChEBI" id="CHEBI:143788"/>
        <dbReference type="ChEBI" id="CHEBI:147286"/>
        <dbReference type="ChEBI" id="CHEBI:456216"/>
        <dbReference type="EC" id="6.3.1.21"/>
    </reaction>
</comment>
<feature type="binding site" evidence="7">
    <location>
        <position position="346"/>
    </location>
    <ligand>
        <name>N(1)-(5-phospho-beta-D-ribosyl)glycinamide</name>
        <dbReference type="ChEBI" id="CHEBI:143788"/>
    </ligand>
</feature>
<keyword evidence="3 7" id="KW-0547">Nucleotide-binding</keyword>
<evidence type="ECO:0000256" key="1">
    <source>
        <dbReference type="ARBA" id="ARBA00022598"/>
    </source>
</evidence>
<dbReference type="SUPFAM" id="SSF51246">
    <property type="entry name" value="Rudiment single hybrid motif"/>
    <property type="match status" value="1"/>
</dbReference>